<evidence type="ECO:0000259" key="10">
    <source>
        <dbReference type="PROSITE" id="PS50089"/>
    </source>
</evidence>
<dbReference type="CDD" id="cd16667">
    <property type="entry name" value="RING-H2_RNF126-like"/>
    <property type="match status" value="1"/>
</dbReference>
<proteinExistence type="predicted"/>
<gene>
    <name evidence="11" type="ORF">ILEXP_LOCUS48645</name>
</gene>
<reference evidence="11 12" key="1">
    <citation type="submission" date="2024-02" db="EMBL/GenBank/DDBJ databases">
        <authorList>
            <person name="Vignale AGUSTIN F."/>
            <person name="Sosa J E."/>
            <person name="Modenutti C."/>
        </authorList>
    </citation>
    <scope>NUCLEOTIDE SEQUENCE [LARGE SCALE GENOMIC DNA]</scope>
</reference>
<evidence type="ECO:0000256" key="1">
    <source>
        <dbReference type="ARBA" id="ARBA00000900"/>
    </source>
</evidence>
<keyword evidence="6" id="KW-0833">Ubl conjugation pathway</keyword>
<keyword evidence="12" id="KW-1185">Reference proteome</keyword>
<dbReference type="InterPro" id="IPR013083">
    <property type="entry name" value="Znf_RING/FYVE/PHD"/>
</dbReference>
<accession>A0ABC8UB40</accession>
<dbReference type="Pfam" id="PF13639">
    <property type="entry name" value="zf-RING_2"/>
    <property type="match status" value="1"/>
</dbReference>
<evidence type="ECO:0000256" key="6">
    <source>
        <dbReference type="ARBA" id="ARBA00022786"/>
    </source>
</evidence>
<evidence type="ECO:0000256" key="5">
    <source>
        <dbReference type="ARBA" id="ARBA00022771"/>
    </source>
</evidence>
<feature type="region of interest" description="Disordered" evidence="9">
    <location>
        <begin position="289"/>
        <end position="309"/>
    </location>
</feature>
<keyword evidence="4" id="KW-0479">Metal-binding</keyword>
<dbReference type="InterPro" id="IPR001841">
    <property type="entry name" value="Znf_RING"/>
</dbReference>
<dbReference type="SUPFAM" id="SSF57850">
    <property type="entry name" value="RING/U-box"/>
    <property type="match status" value="1"/>
</dbReference>
<evidence type="ECO:0000313" key="11">
    <source>
        <dbReference type="EMBL" id="CAK9178721.1"/>
    </source>
</evidence>
<dbReference type="Gene3D" id="3.30.40.10">
    <property type="entry name" value="Zinc/RING finger domain, C3HC4 (zinc finger)"/>
    <property type="match status" value="1"/>
</dbReference>
<dbReference type="FunFam" id="3.30.40.10:FF:000022">
    <property type="entry name" value="E3 ubiquitin-protein ligase RING1-like"/>
    <property type="match status" value="1"/>
</dbReference>
<comment type="catalytic activity">
    <reaction evidence="1">
        <text>S-ubiquitinyl-[E2 ubiquitin-conjugating enzyme]-L-cysteine + [acceptor protein]-L-lysine = [E2 ubiquitin-conjugating enzyme]-L-cysteine + N(6)-ubiquitinyl-[acceptor protein]-L-lysine.</text>
        <dbReference type="EC" id="2.3.2.27"/>
    </reaction>
</comment>
<protein>
    <recommendedName>
        <fullName evidence="2">RING-type E3 ubiquitin transferase</fullName>
        <ecNumber evidence="2">2.3.2.27</ecNumber>
    </recommendedName>
</protein>
<organism evidence="11 12">
    <name type="scientific">Ilex paraguariensis</name>
    <name type="common">yerba mate</name>
    <dbReference type="NCBI Taxonomy" id="185542"/>
    <lineage>
        <taxon>Eukaryota</taxon>
        <taxon>Viridiplantae</taxon>
        <taxon>Streptophyta</taxon>
        <taxon>Embryophyta</taxon>
        <taxon>Tracheophyta</taxon>
        <taxon>Spermatophyta</taxon>
        <taxon>Magnoliopsida</taxon>
        <taxon>eudicotyledons</taxon>
        <taxon>Gunneridae</taxon>
        <taxon>Pentapetalae</taxon>
        <taxon>asterids</taxon>
        <taxon>campanulids</taxon>
        <taxon>Aquifoliales</taxon>
        <taxon>Aquifoliaceae</taxon>
        <taxon>Ilex</taxon>
    </lineage>
</organism>
<dbReference type="InterPro" id="IPR039525">
    <property type="entry name" value="RNF126-like_zinc-ribbon"/>
</dbReference>
<dbReference type="Pfam" id="PF14369">
    <property type="entry name" value="Zn_ribbon_19"/>
    <property type="match status" value="1"/>
</dbReference>
<keyword evidence="3" id="KW-0808">Transferase</keyword>
<dbReference type="GO" id="GO:0061630">
    <property type="term" value="F:ubiquitin protein ligase activity"/>
    <property type="evidence" value="ECO:0007669"/>
    <property type="project" value="UniProtKB-EC"/>
</dbReference>
<comment type="caution">
    <text evidence="11">The sequence shown here is derived from an EMBL/GenBank/DDBJ whole genome shotgun (WGS) entry which is preliminary data.</text>
</comment>
<dbReference type="EMBL" id="CAUOFW020007291">
    <property type="protein sequence ID" value="CAK9178721.1"/>
    <property type="molecule type" value="Genomic_DNA"/>
</dbReference>
<keyword evidence="7" id="KW-0862">Zinc</keyword>
<sequence>MSSGAPNEETNGEERVYQLYWCYQCHRSVRIATGNPSEIVCPRCFGEFLFEIDMAGPTLVVDFTQFDPSPEARILESLSLMMNPPVRLQNGSSDSRENQLPDISHRVPRGRNQNVDGRFHGGLESGRPNRFWPGRPRRRNRVFDEMGDDWGPEAGIMARPWPWPMPTNAGPLPVEPNLPPGTMLLPPGVHPQNYFVGPGLDELIVELTQNDRPGPPPAPDSTINAVPKVTISPSHLVNEPFCPVCKEEFKVDGEVRELPCNHIYHSDCIVPWLRLHNSCPVCRHEVPVPGDSCTQEPEPEPEPEDSHREASRSRRCRWLRWRPLASLWPFRARYRPVNPYDNDIVTTRHGEN</sequence>
<keyword evidence="5 8" id="KW-0863">Zinc-finger</keyword>
<dbReference type="PROSITE" id="PS50089">
    <property type="entry name" value="ZF_RING_2"/>
    <property type="match status" value="1"/>
</dbReference>
<evidence type="ECO:0000256" key="4">
    <source>
        <dbReference type="ARBA" id="ARBA00022723"/>
    </source>
</evidence>
<evidence type="ECO:0000256" key="9">
    <source>
        <dbReference type="SAM" id="MobiDB-lite"/>
    </source>
</evidence>
<dbReference type="SMART" id="SM00184">
    <property type="entry name" value="RING"/>
    <property type="match status" value="1"/>
</dbReference>
<evidence type="ECO:0000256" key="8">
    <source>
        <dbReference type="PROSITE-ProRule" id="PRU00175"/>
    </source>
</evidence>
<evidence type="ECO:0000313" key="12">
    <source>
        <dbReference type="Proteomes" id="UP001642360"/>
    </source>
</evidence>
<feature type="compositionally biased region" description="Basic and acidic residues" evidence="9">
    <location>
        <begin position="94"/>
        <end position="105"/>
    </location>
</feature>
<feature type="region of interest" description="Disordered" evidence="9">
    <location>
        <begin position="89"/>
        <end position="137"/>
    </location>
</feature>
<dbReference type="GO" id="GO:0008270">
    <property type="term" value="F:zinc ion binding"/>
    <property type="evidence" value="ECO:0007669"/>
    <property type="project" value="UniProtKB-KW"/>
</dbReference>
<evidence type="ECO:0000256" key="2">
    <source>
        <dbReference type="ARBA" id="ARBA00012483"/>
    </source>
</evidence>
<name>A0ABC8UB40_9AQUA</name>
<dbReference type="AlphaFoldDB" id="A0ABC8UB40"/>
<feature type="domain" description="RING-type" evidence="10">
    <location>
        <begin position="242"/>
        <end position="283"/>
    </location>
</feature>
<dbReference type="EC" id="2.3.2.27" evidence="2"/>
<evidence type="ECO:0000256" key="7">
    <source>
        <dbReference type="ARBA" id="ARBA00022833"/>
    </source>
</evidence>
<dbReference type="PANTHER" id="PTHR15710:SF18">
    <property type="entry name" value="RING-TYPE E3 UBIQUITIN TRANSFERASE"/>
    <property type="match status" value="1"/>
</dbReference>
<evidence type="ECO:0000256" key="3">
    <source>
        <dbReference type="ARBA" id="ARBA00022679"/>
    </source>
</evidence>
<dbReference type="Proteomes" id="UP001642360">
    <property type="component" value="Unassembled WGS sequence"/>
</dbReference>
<dbReference type="PANTHER" id="PTHR15710">
    <property type="entry name" value="E3 UBIQUITIN-PROTEIN LIGASE PRAJA"/>
    <property type="match status" value="1"/>
</dbReference>